<keyword evidence="2" id="KW-1185">Reference proteome</keyword>
<evidence type="ECO:0000313" key="2">
    <source>
        <dbReference type="Proteomes" id="UP001520878"/>
    </source>
</evidence>
<organism evidence="1 2">
    <name type="scientific">Fluctibacter halophilus</name>
    <dbReference type="NCBI Taxonomy" id="226011"/>
    <lineage>
        <taxon>Bacteria</taxon>
        <taxon>Pseudomonadati</taxon>
        <taxon>Pseudomonadota</taxon>
        <taxon>Gammaproteobacteria</taxon>
        <taxon>Alteromonadales</taxon>
        <taxon>Alteromonadaceae</taxon>
        <taxon>Fluctibacter</taxon>
    </lineage>
</organism>
<accession>A0ABS8G805</accession>
<name>A0ABS8G805_9ALTE</name>
<dbReference type="EMBL" id="JAJEWP010000001">
    <property type="protein sequence ID" value="MCC2615945.1"/>
    <property type="molecule type" value="Genomic_DNA"/>
</dbReference>
<proteinExistence type="predicted"/>
<sequence length="69" mass="8166">MKRYRVVTELWINIPAWATHSAIDKNGAEHVYDAAPTLKDYDWIPSGQVQFIFQHQPIQDWRESLKQIN</sequence>
<reference evidence="1 2" key="1">
    <citation type="submission" date="2021-10" db="EMBL/GenBank/DDBJ databases">
        <title>Draft genome of Aestuariibacter halophilus JC2043.</title>
        <authorList>
            <person name="Emsley S.A."/>
            <person name="Pfannmuller K.M."/>
            <person name="Ushijima B."/>
            <person name="Saw J.H."/>
            <person name="Videau P."/>
        </authorList>
    </citation>
    <scope>NUCLEOTIDE SEQUENCE [LARGE SCALE GENOMIC DNA]</scope>
    <source>
        <strain evidence="1 2">JC2043</strain>
    </source>
</reference>
<evidence type="ECO:0000313" key="1">
    <source>
        <dbReference type="EMBL" id="MCC2615945.1"/>
    </source>
</evidence>
<gene>
    <name evidence="1" type="ORF">LJ739_06800</name>
</gene>
<protein>
    <submittedName>
        <fullName evidence="1">Uncharacterized protein</fullName>
    </submittedName>
</protein>
<comment type="caution">
    <text evidence="1">The sequence shown here is derived from an EMBL/GenBank/DDBJ whole genome shotgun (WGS) entry which is preliminary data.</text>
</comment>
<dbReference type="Proteomes" id="UP001520878">
    <property type="component" value="Unassembled WGS sequence"/>
</dbReference>